<keyword evidence="1" id="KW-0732">Signal</keyword>
<dbReference type="NCBIfam" id="NF045617">
    <property type="entry name" value="mostly_LP"/>
    <property type="match status" value="1"/>
</dbReference>
<dbReference type="InterPro" id="IPR054657">
    <property type="entry name" value="T6SS_periplasmic_put"/>
</dbReference>
<organism evidence="2 3">
    <name type="scientific">Raoultella terrigena</name>
    <name type="common">Klebsiella terrigena</name>
    <dbReference type="NCBI Taxonomy" id="577"/>
    <lineage>
        <taxon>Bacteria</taxon>
        <taxon>Pseudomonadati</taxon>
        <taxon>Pseudomonadota</taxon>
        <taxon>Gammaproteobacteria</taxon>
        <taxon>Enterobacterales</taxon>
        <taxon>Enterobacteriaceae</taxon>
        <taxon>Klebsiella/Raoultella group</taxon>
        <taxon>Raoultella</taxon>
    </lineage>
</organism>
<evidence type="ECO:0000313" key="2">
    <source>
        <dbReference type="EMBL" id="VDR23774.1"/>
    </source>
</evidence>
<evidence type="ECO:0008006" key="4">
    <source>
        <dbReference type="Google" id="ProtNLM"/>
    </source>
</evidence>
<name>A0A3P8INI4_RAOTE</name>
<reference evidence="2 3" key="1">
    <citation type="submission" date="2018-12" db="EMBL/GenBank/DDBJ databases">
        <authorList>
            <consortium name="Pathogen Informatics"/>
        </authorList>
    </citation>
    <scope>NUCLEOTIDE SEQUENCE [LARGE SCALE GENOMIC DNA]</scope>
    <source>
        <strain evidence="2 3">NCTC13098</strain>
    </source>
</reference>
<accession>A0A3P8INI4</accession>
<dbReference type="AlphaFoldDB" id="A0A3P8INI4"/>
<proteinExistence type="predicted"/>
<feature type="chain" id="PRO_5018017603" description="Lipoprotein" evidence="1">
    <location>
        <begin position="22"/>
        <end position="109"/>
    </location>
</feature>
<evidence type="ECO:0000313" key="3">
    <source>
        <dbReference type="Proteomes" id="UP000274346"/>
    </source>
</evidence>
<protein>
    <recommendedName>
        <fullName evidence="4">Lipoprotein</fullName>
    </recommendedName>
</protein>
<feature type="signal peptide" evidence="1">
    <location>
        <begin position="1"/>
        <end position="21"/>
    </location>
</feature>
<dbReference type="PROSITE" id="PS51257">
    <property type="entry name" value="PROKAR_LIPOPROTEIN"/>
    <property type="match status" value="1"/>
</dbReference>
<dbReference type="Proteomes" id="UP000274346">
    <property type="component" value="Chromosome"/>
</dbReference>
<evidence type="ECO:0000256" key="1">
    <source>
        <dbReference type="SAM" id="SignalP"/>
    </source>
</evidence>
<dbReference type="EMBL" id="LR131271">
    <property type="protein sequence ID" value="VDR23774.1"/>
    <property type="molecule type" value="Genomic_DNA"/>
</dbReference>
<sequence length="109" mass="12723">MKRLFIAPLIFLLLGCPGGQPAPSQRSVFIHGDTLCFSVNENDILEHYSIYYYPKDHYTVIKSNDQINESYPNTCFKFKLKNGYQYNIYYGLNGKQYIDSFFIDNDGRL</sequence>
<dbReference type="KEGG" id="rtg:NCTC13098_00045"/>
<gene>
    <name evidence="2" type="ORF">NCTC13098_00045</name>
</gene>